<keyword evidence="3" id="KW-1185">Reference proteome</keyword>
<reference evidence="2" key="1">
    <citation type="submission" date="2022-08" db="EMBL/GenBank/DDBJ databases">
        <authorList>
            <person name="Kallberg Y."/>
            <person name="Tangrot J."/>
            <person name="Rosling A."/>
        </authorList>
    </citation>
    <scope>NUCLEOTIDE SEQUENCE</scope>
    <source>
        <strain evidence="2">Wild A</strain>
    </source>
</reference>
<gene>
    <name evidence="2" type="ORF">FWILDA_LOCUS341</name>
</gene>
<evidence type="ECO:0000313" key="3">
    <source>
        <dbReference type="Proteomes" id="UP001153678"/>
    </source>
</evidence>
<dbReference type="Pfam" id="PF04556">
    <property type="entry name" value="DpnII"/>
    <property type="match status" value="1"/>
</dbReference>
<protein>
    <submittedName>
        <fullName evidence="2">2926_t:CDS:1</fullName>
    </submittedName>
</protein>
<feature type="domain" description="Restriction endonuclease type II DpnII-like" evidence="1">
    <location>
        <begin position="5"/>
        <end position="151"/>
    </location>
</feature>
<accession>A0A9W4SB01</accession>
<dbReference type="GO" id="GO:0009036">
    <property type="term" value="F:type II site-specific deoxyribonuclease activity"/>
    <property type="evidence" value="ECO:0007669"/>
    <property type="project" value="InterPro"/>
</dbReference>
<name>A0A9W4SB01_9GLOM</name>
<dbReference type="AlphaFoldDB" id="A0A9W4SB01"/>
<comment type="caution">
    <text evidence="2">The sequence shown here is derived from an EMBL/GenBank/DDBJ whole genome shotgun (WGS) entry which is preliminary data.</text>
</comment>
<sequence length="674" mass="78374">MEKNTSGLAEYLTNRQIKNLKDYCLGLEVGLGTHGKKNSSGKAMEKAVENLLIKHGIAYQKQVSVNFPVNGKKLFDFQIKLGNKEYYLETSFFNVAGSKVQEVIRSYGGILTKAQKNEINFLWILDGKGLKSCKELLKNTYLENKDFMFSLSAGEIESNLIFYSTFFIDNQEFSKGVVYQFTTPGNFVRDNNHHCRIIQGIDSGGYEFGTFSETIEGEIWELKNNVPSTTLKRKIYEFIQKKILTDFTEIKEFWKSVFTEKKVNNDSRFNLGILNDEEIKGRLVNLSNPLFHDHSKRKDNATEVKYCSDGGVGHAEWLKVLKSKISELIATEIALRPDNSDLTEKEYTDRQKKYQAKVDSIKEVIAQFEITMGEIISNKEFKKEFEELTQKQLNLLERGATTKQVIIYNRLKDLKLYLSGDEKTLEKFQTNEMNWSSEKISNLYLIWARQWIFKNDVSWVQGKISGEVRVPRIDNTDPYTNAVFKEKVKDLLDSSFAKKNLQDLKDSNLPPKYLLELDPSNDYLKLRRYLSEVYKNIYTTLNCQSIFSQQRYMVFELERIEDKNRDIKEKDSEESYFEEGLYENEQVFISKPACLELLYPDFSEVDETDEEALVKFHADKKKVTDKLKKFKAEKGQKNLSLELERLTDNYLTSFPNQISEEQKQELKKINANSD</sequence>
<dbReference type="InterPro" id="IPR007637">
    <property type="entry name" value="Restrct_endonuc_II_DpnII-like"/>
</dbReference>
<organism evidence="2 3">
    <name type="scientific">Funneliformis geosporum</name>
    <dbReference type="NCBI Taxonomy" id="1117311"/>
    <lineage>
        <taxon>Eukaryota</taxon>
        <taxon>Fungi</taxon>
        <taxon>Fungi incertae sedis</taxon>
        <taxon>Mucoromycota</taxon>
        <taxon>Glomeromycotina</taxon>
        <taxon>Glomeromycetes</taxon>
        <taxon>Glomerales</taxon>
        <taxon>Glomeraceae</taxon>
        <taxon>Funneliformis</taxon>
    </lineage>
</organism>
<evidence type="ECO:0000313" key="2">
    <source>
        <dbReference type="EMBL" id="CAI2162008.1"/>
    </source>
</evidence>
<evidence type="ECO:0000259" key="1">
    <source>
        <dbReference type="Pfam" id="PF04556"/>
    </source>
</evidence>
<dbReference type="GO" id="GO:0009307">
    <property type="term" value="P:DNA restriction-modification system"/>
    <property type="evidence" value="ECO:0007669"/>
    <property type="project" value="InterPro"/>
</dbReference>
<proteinExistence type="predicted"/>
<dbReference type="OrthoDB" id="10571546at2759"/>
<dbReference type="Proteomes" id="UP001153678">
    <property type="component" value="Unassembled WGS sequence"/>
</dbReference>
<dbReference type="GO" id="GO:0003677">
    <property type="term" value="F:DNA binding"/>
    <property type="evidence" value="ECO:0007669"/>
    <property type="project" value="InterPro"/>
</dbReference>
<dbReference type="EMBL" id="CAMKVN010000022">
    <property type="protein sequence ID" value="CAI2162008.1"/>
    <property type="molecule type" value="Genomic_DNA"/>
</dbReference>